<protein>
    <recommendedName>
        <fullName evidence="6">Phosphoglycerate mutase</fullName>
    </recommendedName>
</protein>
<sequence>MGKIYIVRHGQSEDNANSIFAGHNDTSLTQAGRQQSLEVAEKLKTNNIDVIYSSPLKRTTETAEIISKALGQEFSIDNDLIERNFGVLTGKPESEIEKYYRSGWC</sequence>
<comment type="caution">
    <text evidence="4">The sequence shown here is derived from an EMBL/GenBank/DDBJ whole genome shotgun (WGS) entry which is preliminary data.</text>
</comment>
<feature type="binding site" evidence="3">
    <location>
        <position position="58"/>
    </location>
    <ligand>
        <name>substrate</name>
    </ligand>
</feature>
<dbReference type="GO" id="GO:0005829">
    <property type="term" value="C:cytosol"/>
    <property type="evidence" value="ECO:0007669"/>
    <property type="project" value="TreeGrafter"/>
</dbReference>
<feature type="active site" description="Proton donor/acceptor" evidence="2">
    <location>
        <position position="82"/>
    </location>
</feature>
<name>A0A0G0NF20_9BACT</name>
<dbReference type="PANTHER" id="PTHR46517:SF1">
    <property type="entry name" value="FRUCTOSE-2,6-BISPHOSPHATASE TIGAR"/>
    <property type="match status" value="1"/>
</dbReference>
<dbReference type="InterPro" id="IPR013078">
    <property type="entry name" value="His_Pase_superF_clade-1"/>
</dbReference>
<dbReference type="CDD" id="cd07067">
    <property type="entry name" value="HP_PGM_like"/>
    <property type="match status" value="1"/>
</dbReference>
<dbReference type="Gene3D" id="3.40.50.1240">
    <property type="entry name" value="Phosphoglycerate mutase-like"/>
    <property type="match status" value="1"/>
</dbReference>
<organism evidence="4 5">
    <name type="scientific">Candidatus Woesebacteria bacterium GW2011_GWB1_38_5b</name>
    <dbReference type="NCBI Taxonomy" id="1618569"/>
    <lineage>
        <taxon>Bacteria</taxon>
        <taxon>Candidatus Woeseibacteriota</taxon>
    </lineage>
</organism>
<keyword evidence="1" id="KW-0378">Hydrolase</keyword>
<accession>A0A0G0NF20</accession>
<dbReference type="PANTHER" id="PTHR46517">
    <property type="entry name" value="FRUCTOSE-2,6-BISPHOSPHATASE TIGAR"/>
    <property type="match status" value="1"/>
</dbReference>
<evidence type="ECO:0000256" key="2">
    <source>
        <dbReference type="PIRSR" id="PIRSR613078-1"/>
    </source>
</evidence>
<dbReference type="Proteomes" id="UP000034181">
    <property type="component" value="Unassembled WGS sequence"/>
</dbReference>
<evidence type="ECO:0000313" key="4">
    <source>
        <dbReference type="EMBL" id="KKQ75681.1"/>
    </source>
</evidence>
<proteinExistence type="predicted"/>
<dbReference type="PROSITE" id="PS00175">
    <property type="entry name" value="PG_MUTASE"/>
    <property type="match status" value="1"/>
</dbReference>
<dbReference type="GO" id="GO:0004331">
    <property type="term" value="F:fructose-2,6-bisphosphate 2-phosphatase activity"/>
    <property type="evidence" value="ECO:0007669"/>
    <property type="project" value="TreeGrafter"/>
</dbReference>
<gene>
    <name evidence="4" type="ORF">US96_C0007G0029</name>
</gene>
<feature type="binding site" evidence="3">
    <location>
        <begin position="8"/>
        <end position="15"/>
    </location>
    <ligand>
        <name>substrate</name>
    </ligand>
</feature>
<dbReference type="SUPFAM" id="SSF53254">
    <property type="entry name" value="Phosphoglycerate mutase-like"/>
    <property type="match status" value="1"/>
</dbReference>
<evidence type="ECO:0000256" key="1">
    <source>
        <dbReference type="ARBA" id="ARBA00022801"/>
    </source>
</evidence>
<dbReference type="Pfam" id="PF00300">
    <property type="entry name" value="His_Phos_1"/>
    <property type="match status" value="1"/>
</dbReference>
<feature type="active site" description="Tele-phosphohistidine intermediate" evidence="2">
    <location>
        <position position="9"/>
    </location>
</feature>
<evidence type="ECO:0000256" key="3">
    <source>
        <dbReference type="PIRSR" id="PIRSR613078-2"/>
    </source>
</evidence>
<dbReference type="GO" id="GO:0043456">
    <property type="term" value="P:regulation of pentose-phosphate shunt"/>
    <property type="evidence" value="ECO:0007669"/>
    <property type="project" value="TreeGrafter"/>
</dbReference>
<evidence type="ECO:0008006" key="6">
    <source>
        <dbReference type="Google" id="ProtNLM"/>
    </source>
</evidence>
<evidence type="ECO:0000313" key="5">
    <source>
        <dbReference type="Proteomes" id="UP000034181"/>
    </source>
</evidence>
<dbReference type="InterPro" id="IPR001345">
    <property type="entry name" value="PG/BPGM_mutase_AS"/>
</dbReference>
<dbReference type="AlphaFoldDB" id="A0A0G0NF20"/>
<reference evidence="4 5" key="1">
    <citation type="journal article" date="2015" name="Nature">
        <title>rRNA introns, odd ribosomes, and small enigmatic genomes across a large radiation of phyla.</title>
        <authorList>
            <person name="Brown C.T."/>
            <person name="Hug L.A."/>
            <person name="Thomas B.C."/>
            <person name="Sharon I."/>
            <person name="Castelle C.J."/>
            <person name="Singh A."/>
            <person name="Wilkins M.J."/>
            <person name="Williams K.H."/>
            <person name="Banfield J.F."/>
        </authorList>
    </citation>
    <scope>NUCLEOTIDE SEQUENCE [LARGE SCALE GENOMIC DNA]</scope>
</reference>
<dbReference type="EMBL" id="LBUZ01000007">
    <property type="protein sequence ID" value="KKQ75681.1"/>
    <property type="molecule type" value="Genomic_DNA"/>
</dbReference>
<dbReference type="InterPro" id="IPR051695">
    <property type="entry name" value="Phosphoglycerate_Mutase"/>
</dbReference>
<dbReference type="InterPro" id="IPR029033">
    <property type="entry name" value="His_PPase_superfam"/>
</dbReference>
<dbReference type="SMART" id="SM00855">
    <property type="entry name" value="PGAM"/>
    <property type="match status" value="1"/>
</dbReference>
<dbReference type="GO" id="GO:0045820">
    <property type="term" value="P:negative regulation of glycolytic process"/>
    <property type="evidence" value="ECO:0007669"/>
    <property type="project" value="TreeGrafter"/>
</dbReference>